<feature type="region of interest" description="Disordered" evidence="1">
    <location>
        <begin position="1"/>
        <end position="21"/>
    </location>
</feature>
<evidence type="ECO:0000313" key="3">
    <source>
        <dbReference type="Proteomes" id="UP000279833"/>
    </source>
</evidence>
<evidence type="ECO:0000313" key="4">
    <source>
        <dbReference type="WBParaSite" id="SCUD_0000434701-mRNA-1"/>
    </source>
</evidence>
<dbReference type="WBParaSite" id="SCUD_0000434701-mRNA-1">
    <property type="protein sequence ID" value="SCUD_0000434701-mRNA-1"/>
    <property type="gene ID" value="SCUD_0000434701"/>
</dbReference>
<dbReference type="AlphaFoldDB" id="A0A183JNR1"/>
<organism evidence="4">
    <name type="scientific">Schistosoma curassoni</name>
    <dbReference type="NCBI Taxonomy" id="6186"/>
    <lineage>
        <taxon>Eukaryota</taxon>
        <taxon>Metazoa</taxon>
        <taxon>Spiralia</taxon>
        <taxon>Lophotrochozoa</taxon>
        <taxon>Platyhelminthes</taxon>
        <taxon>Trematoda</taxon>
        <taxon>Digenea</taxon>
        <taxon>Strigeidida</taxon>
        <taxon>Schistosomatoidea</taxon>
        <taxon>Schistosomatidae</taxon>
        <taxon>Schistosoma</taxon>
    </lineage>
</organism>
<reference evidence="2 3" key="2">
    <citation type="submission" date="2018-11" db="EMBL/GenBank/DDBJ databases">
        <authorList>
            <consortium name="Pathogen Informatics"/>
        </authorList>
    </citation>
    <scope>NUCLEOTIDE SEQUENCE [LARGE SCALE GENOMIC DNA]</scope>
    <source>
        <strain evidence="2">Dakar</strain>
        <strain evidence="3">Dakar, Senegal</strain>
    </source>
</reference>
<keyword evidence="3" id="KW-1185">Reference proteome</keyword>
<reference evidence="4" key="1">
    <citation type="submission" date="2016-06" db="UniProtKB">
        <authorList>
            <consortium name="WormBaseParasite"/>
        </authorList>
    </citation>
    <scope>IDENTIFICATION</scope>
</reference>
<sequence>MYRFPRSSFAMNTSKTNKGDNFPSHGDFFTDNIVASNTDFSNILNSPDHRYRDPLLPPKSSTDHVSLSLICPKLVSHNSSMKLHYTAHTIYSSICKLSSTTILRTKG</sequence>
<dbReference type="Proteomes" id="UP000279833">
    <property type="component" value="Unassembled WGS sequence"/>
</dbReference>
<dbReference type="STRING" id="6186.A0A183JNR1"/>
<evidence type="ECO:0000256" key="1">
    <source>
        <dbReference type="SAM" id="MobiDB-lite"/>
    </source>
</evidence>
<proteinExistence type="predicted"/>
<dbReference type="EMBL" id="UZAK01005700">
    <property type="protein sequence ID" value="VDO88341.1"/>
    <property type="molecule type" value="Genomic_DNA"/>
</dbReference>
<gene>
    <name evidence="2" type="ORF">SCUD_LOCUS4346</name>
</gene>
<evidence type="ECO:0000313" key="2">
    <source>
        <dbReference type="EMBL" id="VDO88341.1"/>
    </source>
</evidence>
<name>A0A183JNR1_9TREM</name>
<accession>A0A183JNR1</accession>
<protein>
    <submittedName>
        <fullName evidence="4">Ovule protein</fullName>
    </submittedName>
</protein>